<proteinExistence type="predicted"/>
<feature type="region of interest" description="Disordered" evidence="1">
    <location>
        <begin position="1"/>
        <end position="172"/>
    </location>
</feature>
<dbReference type="AlphaFoldDB" id="A0A8K0CXR6"/>
<dbReference type="EMBL" id="VTPC01007054">
    <property type="protein sequence ID" value="KAF2894379.1"/>
    <property type="molecule type" value="Genomic_DNA"/>
</dbReference>
<sequence>MSNQAERIRAFKLSQHARLQKQDEEEQWISSEELCTEGSSDEETHVSHTCKSSHRKQKRNPRTEKRGISPLAQPPKPTETDSTSTYQRDSKYLLPDMQSSQNISEKQSTSGMDQLEMCKTKAETSDLKLVDTKVEDLDLGGSSSTSGSSSKVQTTTPHNTSQSSEDTDEDPDLENLIQWRPKRGSIKLPEFPEGYTEECSVEHIIFETSSFFNEMSTKMKALKKEQKRAPKSKFALFSDIEDEDCEIVSLVSSDERKSNYPILRNLMGRICKLDEKLIENEEMFQTLKEERRSVQEEMCSIILSSEVSQSHSKNSQLFLQLCSFEDFTPEKNDRDENDKVKSSDQQAKNKKKNERYDKNFITRNIEVRHRFVMCY</sequence>
<evidence type="ECO:0000313" key="2">
    <source>
        <dbReference type="EMBL" id="KAF2894379.1"/>
    </source>
</evidence>
<reference evidence="2" key="1">
    <citation type="submission" date="2019-08" db="EMBL/GenBank/DDBJ databases">
        <title>The genome of the North American firefly Photinus pyralis.</title>
        <authorList>
            <consortium name="Photinus pyralis genome working group"/>
            <person name="Fallon T.R."/>
            <person name="Sander Lower S.E."/>
            <person name="Weng J.-K."/>
        </authorList>
    </citation>
    <scope>NUCLEOTIDE SEQUENCE</scope>
    <source>
        <strain evidence="2">TRF0915ILg1</strain>
        <tissue evidence="2">Whole body</tissue>
    </source>
</reference>
<organism evidence="2 3">
    <name type="scientific">Ignelater luminosus</name>
    <name type="common">Cucubano</name>
    <name type="synonym">Pyrophorus luminosus</name>
    <dbReference type="NCBI Taxonomy" id="2038154"/>
    <lineage>
        <taxon>Eukaryota</taxon>
        <taxon>Metazoa</taxon>
        <taxon>Ecdysozoa</taxon>
        <taxon>Arthropoda</taxon>
        <taxon>Hexapoda</taxon>
        <taxon>Insecta</taxon>
        <taxon>Pterygota</taxon>
        <taxon>Neoptera</taxon>
        <taxon>Endopterygota</taxon>
        <taxon>Coleoptera</taxon>
        <taxon>Polyphaga</taxon>
        <taxon>Elateriformia</taxon>
        <taxon>Elateroidea</taxon>
        <taxon>Elateridae</taxon>
        <taxon>Agrypninae</taxon>
        <taxon>Pyrophorini</taxon>
        <taxon>Ignelater</taxon>
    </lineage>
</organism>
<keyword evidence="3" id="KW-1185">Reference proteome</keyword>
<accession>A0A8K0CXR6</accession>
<name>A0A8K0CXR6_IGNLU</name>
<feature type="compositionally biased region" description="Polar residues" evidence="1">
    <location>
        <begin position="97"/>
        <end position="112"/>
    </location>
</feature>
<feature type="compositionally biased region" description="Polar residues" evidence="1">
    <location>
        <begin position="151"/>
        <end position="164"/>
    </location>
</feature>
<feature type="region of interest" description="Disordered" evidence="1">
    <location>
        <begin position="330"/>
        <end position="355"/>
    </location>
</feature>
<protein>
    <submittedName>
        <fullName evidence="2">Uncharacterized protein</fullName>
    </submittedName>
</protein>
<feature type="compositionally biased region" description="Basic and acidic residues" evidence="1">
    <location>
        <begin position="330"/>
        <end position="342"/>
    </location>
</feature>
<evidence type="ECO:0000313" key="3">
    <source>
        <dbReference type="Proteomes" id="UP000801492"/>
    </source>
</evidence>
<comment type="caution">
    <text evidence="2">The sequence shown here is derived from an EMBL/GenBank/DDBJ whole genome shotgun (WGS) entry which is preliminary data.</text>
</comment>
<gene>
    <name evidence="2" type="ORF">ILUMI_11792</name>
</gene>
<dbReference type="OrthoDB" id="6774983at2759"/>
<feature type="compositionally biased region" description="Basic and acidic residues" evidence="1">
    <location>
        <begin position="116"/>
        <end position="136"/>
    </location>
</feature>
<feature type="compositionally biased region" description="Basic residues" evidence="1">
    <location>
        <begin position="51"/>
        <end position="60"/>
    </location>
</feature>
<evidence type="ECO:0000256" key="1">
    <source>
        <dbReference type="SAM" id="MobiDB-lite"/>
    </source>
</evidence>
<feature type="compositionally biased region" description="Low complexity" evidence="1">
    <location>
        <begin position="140"/>
        <end position="150"/>
    </location>
</feature>
<dbReference type="Proteomes" id="UP000801492">
    <property type="component" value="Unassembled WGS sequence"/>
</dbReference>